<dbReference type="OrthoDB" id="983479at2759"/>
<dbReference type="Pfam" id="PF01412">
    <property type="entry name" value="ArfGap"/>
    <property type="match status" value="1"/>
</dbReference>
<keyword evidence="2" id="KW-0479">Metal-binding</keyword>
<dbReference type="PANTHER" id="PTHR45686">
    <property type="entry name" value="ADP-RIBOSYLATION FACTOR GTPASE ACTIVATING PROTEIN 3, ISOFORM H-RELATED"/>
    <property type="match status" value="1"/>
</dbReference>
<dbReference type="GO" id="GO:0000139">
    <property type="term" value="C:Golgi membrane"/>
    <property type="evidence" value="ECO:0007669"/>
    <property type="project" value="GOC"/>
</dbReference>
<dbReference type="InterPro" id="IPR001164">
    <property type="entry name" value="ArfGAP_dom"/>
</dbReference>
<keyword evidence="4" id="KW-0862">Zinc</keyword>
<dbReference type="SMART" id="SM00105">
    <property type="entry name" value="ArfGap"/>
    <property type="match status" value="1"/>
</dbReference>
<proteinExistence type="predicted"/>
<dbReference type="PROSITE" id="PS50115">
    <property type="entry name" value="ARFGAP"/>
    <property type="match status" value="1"/>
</dbReference>
<reference evidence="7 8" key="1">
    <citation type="submission" date="2016-11" db="EMBL/GenBank/DDBJ databases">
        <title>The macronuclear genome of Stentor coeruleus: a giant cell with tiny introns.</title>
        <authorList>
            <person name="Slabodnick M."/>
            <person name="Ruby J.G."/>
            <person name="Reiff S.B."/>
            <person name="Swart E.C."/>
            <person name="Gosai S."/>
            <person name="Prabakaran S."/>
            <person name="Witkowska E."/>
            <person name="Larue G.E."/>
            <person name="Fisher S."/>
            <person name="Freeman R.M."/>
            <person name="Gunawardena J."/>
            <person name="Chu W."/>
            <person name="Stover N.A."/>
            <person name="Gregory B.D."/>
            <person name="Nowacki M."/>
            <person name="Derisi J."/>
            <person name="Roy S.W."/>
            <person name="Marshall W.F."/>
            <person name="Sood P."/>
        </authorList>
    </citation>
    <scope>NUCLEOTIDE SEQUENCE [LARGE SCALE GENOMIC DNA]</scope>
    <source>
        <strain evidence="7">WM001</strain>
    </source>
</reference>
<dbReference type="EMBL" id="MPUH01000318">
    <property type="protein sequence ID" value="OMJ83026.1"/>
    <property type="molecule type" value="Genomic_DNA"/>
</dbReference>
<evidence type="ECO:0000256" key="1">
    <source>
        <dbReference type="ARBA" id="ARBA00022468"/>
    </source>
</evidence>
<evidence type="ECO:0000256" key="5">
    <source>
        <dbReference type="PROSITE-ProRule" id="PRU00288"/>
    </source>
</evidence>
<evidence type="ECO:0000259" key="6">
    <source>
        <dbReference type="PROSITE" id="PS50115"/>
    </source>
</evidence>
<keyword evidence="1" id="KW-0343">GTPase activation</keyword>
<dbReference type="PANTHER" id="PTHR45686:SF4">
    <property type="entry name" value="ADP-RIBOSYLATION FACTOR GTPASE ACTIVATING PROTEIN 3, ISOFORM H"/>
    <property type="match status" value="1"/>
</dbReference>
<evidence type="ECO:0000256" key="3">
    <source>
        <dbReference type="ARBA" id="ARBA00022771"/>
    </source>
</evidence>
<keyword evidence="3 5" id="KW-0863">Zinc-finger</keyword>
<keyword evidence="8" id="KW-1185">Reference proteome</keyword>
<dbReference type="InterPro" id="IPR037278">
    <property type="entry name" value="ARFGAP/RecO"/>
</dbReference>
<dbReference type="GO" id="GO:0008270">
    <property type="term" value="F:zinc ion binding"/>
    <property type="evidence" value="ECO:0007669"/>
    <property type="project" value="UniProtKB-KW"/>
</dbReference>
<evidence type="ECO:0000313" key="7">
    <source>
        <dbReference type="EMBL" id="OMJ83026.1"/>
    </source>
</evidence>
<dbReference type="Gene3D" id="1.10.220.150">
    <property type="entry name" value="Arf GTPase activating protein"/>
    <property type="match status" value="1"/>
</dbReference>
<evidence type="ECO:0000313" key="8">
    <source>
        <dbReference type="Proteomes" id="UP000187209"/>
    </source>
</evidence>
<dbReference type="PRINTS" id="PR00405">
    <property type="entry name" value="REVINTRACTNG"/>
</dbReference>
<dbReference type="SUPFAM" id="SSF57863">
    <property type="entry name" value="ArfGap/RecO-like zinc finger"/>
    <property type="match status" value="1"/>
</dbReference>
<organism evidence="7 8">
    <name type="scientific">Stentor coeruleus</name>
    <dbReference type="NCBI Taxonomy" id="5963"/>
    <lineage>
        <taxon>Eukaryota</taxon>
        <taxon>Sar</taxon>
        <taxon>Alveolata</taxon>
        <taxon>Ciliophora</taxon>
        <taxon>Postciliodesmatophora</taxon>
        <taxon>Heterotrichea</taxon>
        <taxon>Heterotrichida</taxon>
        <taxon>Stentoridae</taxon>
        <taxon>Stentor</taxon>
    </lineage>
</organism>
<protein>
    <recommendedName>
        <fullName evidence="6">Arf-GAP domain-containing protein</fullName>
    </recommendedName>
</protein>
<accession>A0A1R2C211</accession>
<dbReference type="GO" id="GO:0048205">
    <property type="term" value="P:COPI coating of Golgi vesicle"/>
    <property type="evidence" value="ECO:0007669"/>
    <property type="project" value="TreeGrafter"/>
</dbReference>
<dbReference type="Proteomes" id="UP000187209">
    <property type="component" value="Unassembled WGS sequence"/>
</dbReference>
<sequence length="245" mass="27414">MISRTSIDQVFVRLQEDIENCSCADCNCPSPVFASVSHGTFICSMCAALHNNLGNLSEIRSLLSNDWTLAELKRMVSGGNSALKEFVIHYEINDLPIHDKYKTRALALYRRMLTEIALGKSFDEELLSVEEGKISIDVDEENNWFKGIYSRTKTIGGQALQHLDQFSEKTGLKSATEKIIKEMKIEEIKGKTSAVFENIAGKVKINFGKVSDKTIKLKEDTFALLKDIEESIESGIAKARNKITN</sequence>
<name>A0A1R2C211_9CILI</name>
<evidence type="ECO:0000256" key="4">
    <source>
        <dbReference type="ARBA" id="ARBA00022833"/>
    </source>
</evidence>
<gene>
    <name evidence="7" type="ORF">SteCoe_16117</name>
</gene>
<comment type="caution">
    <text evidence="7">The sequence shown here is derived from an EMBL/GenBank/DDBJ whole genome shotgun (WGS) entry which is preliminary data.</text>
</comment>
<dbReference type="GO" id="GO:0005096">
    <property type="term" value="F:GTPase activator activity"/>
    <property type="evidence" value="ECO:0007669"/>
    <property type="project" value="UniProtKB-KW"/>
</dbReference>
<evidence type="ECO:0000256" key="2">
    <source>
        <dbReference type="ARBA" id="ARBA00022723"/>
    </source>
</evidence>
<dbReference type="AlphaFoldDB" id="A0A1R2C211"/>
<dbReference type="InterPro" id="IPR038508">
    <property type="entry name" value="ArfGAP_dom_sf"/>
</dbReference>
<feature type="domain" description="Arf-GAP" evidence="6">
    <location>
        <begin position="8"/>
        <end position="86"/>
    </location>
</feature>